<dbReference type="AlphaFoldDB" id="A0A6L5HWC4"/>
<comment type="similarity">
    <text evidence="2">Belongs to the fimbrial protein family.</text>
</comment>
<dbReference type="InterPro" id="IPR000259">
    <property type="entry name" value="Adhesion_dom_fimbrial"/>
</dbReference>
<proteinExistence type="inferred from homology"/>
<evidence type="ECO:0000256" key="4">
    <source>
        <dbReference type="ARBA" id="ARBA00023263"/>
    </source>
</evidence>
<comment type="caution">
    <text evidence="7">The sequence shown here is derived from an EMBL/GenBank/DDBJ whole genome shotgun (WGS) entry which is preliminary data.</text>
</comment>
<dbReference type="InterPro" id="IPR036937">
    <property type="entry name" value="Adhesion_dom_fimbrial_sf"/>
</dbReference>
<dbReference type="GO" id="GO:0043709">
    <property type="term" value="P:cell adhesion involved in single-species biofilm formation"/>
    <property type="evidence" value="ECO:0007669"/>
    <property type="project" value="TreeGrafter"/>
</dbReference>
<dbReference type="InterPro" id="IPR050263">
    <property type="entry name" value="Bact_Fimbrial_Adh_Pro"/>
</dbReference>
<reference evidence="7 8" key="1">
    <citation type="submission" date="2019-10" db="EMBL/GenBank/DDBJ databases">
        <title>Evaluation of single-gene subtyping targets for Pseudomonas.</title>
        <authorList>
            <person name="Reichler S.J."/>
            <person name="Orsi R.H."/>
            <person name="Wiedmann M."/>
            <person name="Martin N.H."/>
            <person name="Murphy S.I."/>
        </authorList>
    </citation>
    <scope>NUCLEOTIDE SEQUENCE [LARGE SCALE GENOMIC DNA]</scope>
    <source>
        <strain evidence="7 8">FSL R10-1637</strain>
    </source>
</reference>
<evidence type="ECO:0000256" key="5">
    <source>
        <dbReference type="SAM" id="SignalP"/>
    </source>
</evidence>
<organism evidence="7 8">
    <name type="scientific">Pseudomonas helleri</name>
    <dbReference type="NCBI Taxonomy" id="1608996"/>
    <lineage>
        <taxon>Bacteria</taxon>
        <taxon>Pseudomonadati</taxon>
        <taxon>Pseudomonadota</taxon>
        <taxon>Gammaproteobacteria</taxon>
        <taxon>Pseudomonadales</taxon>
        <taxon>Pseudomonadaceae</taxon>
        <taxon>Pseudomonas</taxon>
    </lineage>
</organism>
<evidence type="ECO:0000256" key="2">
    <source>
        <dbReference type="ARBA" id="ARBA00006671"/>
    </source>
</evidence>
<comment type="subcellular location">
    <subcellularLocation>
        <location evidence="1">Fimbrium</location>
    </subcellularLocation>
</comment>
<evidence type="ECO:0000256" key="1">
    <source>
        <dbReference type="ARBA" id="ARBA00004561"/>
    </source>
</evidence>
<dbReference type="SUPFAM" id="SSF49401">
    <property type="entry name" value="Bacterial adhesins"/>
    <property type="match status" value="1"/>
</dbReference>
<dbReference type="GO" id="GO:0009289">
    <property type="term" value="C:pilus"/>
    <property type="evidence" value="ECO:0007669"/>
    <property type="project" value="UniProtKB-SubCell"/>
</dbReference>
<name>A0A6L5HWC4_9PSED</name>
<feature type="signal peptide" evidence="5">
    <location>
        <begin position="1"/>
        <end position="23"/>
    </location>
</feature>
<dbReference type="Gene3D" id="2.60.40.1090">
    <property type="entry name" value="Fimbrial-type adhesion domain"/>
    <property type="match status" value="1"/>
</dbReference>
<evidence type="ECO:0000256" key="3">
    <source>
        <dbReference type="ARBA" id="ARBA00022729"/>
    </source>
</evidence>
<dbReference type="Pfam" id="PF00419">
    <property type="entry name" value="Fimbrial"/>
    <property type="match status" value="1"/>
</dbReference>
<dbReference type="PANTHER" id="PTHR33420:SF3">
    <property type="entry name" value="FIMBRIAL SUBUNIT ELFA"/>
    <property type="match status" value="1"/>
</dbReference>
<evidence type="ECO:0000259" key="6">
    <source>
        <dbReference type="Pfam" id="PF00419"/>
    </source>
</evidence>
<dbReference type="InterPro" id="IPR008966">
    <property type="entry name" value="Adhesion_dom_sf"/>
</dbReference>
<dbReference type="PANTHER" id="PTHR33420">
    <property type="entry name" value="FIMBRIAL SUBUNIT ELFA-RELATED"/>
    <property type="match status" value="1"/>
</dbReference>
<gene>
    <name evidence="7" type="ORF">GHO27_13795</name>
</gene>
<protein>
    <submittedName>
        <fullName evidence="7">Fimbrial protein</fullName>
    </submittedName>
</protein>
<evidence type="ECO:0000313" key="7">
    <source>
        <dbReference type="EMBL" id="MQU06765.1"/>
    </source>
</evidence>
<dbReference type="Proteomes" id="UP000478064">
    <property type="component" value="Unassembled WGS sequence"/>
</dbReference>
<feature type="chain" id="PRO_5026996789" evidence="5">
    <location>
        <begin position="24"/>
        <end position="183"/>
    </location>
</feature>
<keyword evidence="4" id="KW-0281">Fimbrium</keyword>
<dbReference type="RefSeq" id="WP_153374066.1">
    <property type="nucleotide sequence ID" value="NZ_WIVU01000025.1"/>
</dbReference>
<evidence type="ECO:0000313" key="8">
    <source>
        <dbReference type="Proteomes" id="UP000478064"/>
    </source>
</evidence>
<dbReference type="EMBL" id="WIVU01000025">
    <property type="protein sequence ID" value="MQU06765.1"/>
    <property type="molecule type" value="Genomic_DNA"/>
</dbReference>
<feature type="domain" description="Fimbrial-type adhesion" evidence="6">
    <location>
        <begin position="28"/>
        <end position="182"/>
    </location>
</feature>
<keyword evidence="3 5" id="KW-0732">Signal</keyword>
<sequence>MRALPLHLSMGIALSLFGTSVFATTGTINFEGKITSSTCPIEIVNPGDGSIGNLVEMVDVEASRYTAVDQDRGGKPFSLRLTPDSGCGLAVPPDTNTATVTFSGLADGDHFAIRSSADAAQGVAIVIKDKTGSPVKNGDASAEYALSSTDPTDMQFEAFYRSTAANVKAGVASADIAFVVKIN</sequence>
<accession>A0A6L5HWC4</accession>